<sequence length="381" mass="42354">MSETCTPVRIFCSFMLIHHDWFTAVLTFGLCCGLIISYAPQHLRIINKGSSEGFSPWFLLLGSTSSAAGFLNMVTMQWRIVRCCPILSFGSCLEMTAGIVQVGLQWFLFTVVFVLYMFYYPVHLKYAEIDVDTHDTRPPIHVKTPIKTDEWRLSITLSWVAATHMLFISFTTFFVLLTITSSPSPDIPLPPRISNWATFLGVSSAVLAAIQYAPQLIHTYRAKLVGALSIPMMCIQSPGAVFMVVSIALRPGTNWTSWITFAVSGLMQGSLLIMCIIWTYRQRRLGIDEFGDPLNNEVAVTHSVVRDEAVPGLVAEEEDNPTAIRMALAAALESAAESDVRSRGVREVEELPIGEATPLLGVPKALLGGKDEGLWSRWFRR</sequence>
<feature type="transmembrane region" description="Helical" evidence="5">
    <location>
        <begin position="224"/>
        <end position="249"/>
    </location>
</feature>
<comment type="subcellular location">
    <subcellularLocation>
        <location evidence="1">Membrane</location>
        <topology evidence="1">Multi-pass membrane protein</topology>
    </subcellularLocation>
</comment>
<dbReference type="EMBL" id="MU150264">
    <property type="protein sequence ID" value="KAF9463196.1"/>
    <property type="molecule type" value="Genomic_DNA"/>
</dbReference>
<feature type="transmembrane region" description="Helical" evidence="5">
    <location>
        <begin position="255"/>
        <end position="280"/>
    </location>
</feature>
<dbReference type="AlphaFoldDB" id="A0A9P5Y7J8"/>
<dbReference type="InterPro" id="IPR051415">
    <property type="entry name" value="LAAT-1"/>
</dbReference>
<evidence type="ECO:0000256" key="2">
    <source>
        <dbReference type="ARBA" id="ARBA00022692"/>
    </source>
</evidence>
<evidence type="ECO:0000313" key="6">
    <source>
        <dbReference type="EMBL" id="KAF9463196.1"/>
    </source>
</evidence>
<evidence type="ECO:0000256" key="4">
    <source>
        <dbReference type="ARBA" id="ARBA00023136"/>
    </source>
</evidence>
<organism evidence="6 7">
    <name type="scientific">Collybia nuda</name>
    <dbReference type="NCBI Taxonomy" id="64659"/>
    <lineage>
        <taxon>Eukaryota</taxon>
        <taxon>Fungi</taxon>
        <taxon>Dikarya</taxon>
        <taxon>Basidiomycota</taxon>
        <taxon>Agaricomycotina</taxon>
        <taxon>Agaricomycetes</taxon>
        <taxon>Agaricomycetidae</taxon>
        <taxon>Agaricales</taxon>
        <taxon>Tricholomatineae</taxon>
        <taxon>Clitocybaceae</taxon>
        <taxon>Collybia</taxon>
    </lineage>
</organism>
<feature type="transmembrane region" description="Helical" evidence="5">
    <location>
        <begin position="157"/>
        <end position="181"/>
    </location>
</feature>
<evidence type="ECO:0000256" key="3">
    <source>
        <dbReference type="ARBA" id="ARBA00022989"/>
    </source>
</evidence>
<evidence type="ECO:0000256" key="1">
    <source>
        <dbReference type="ARBA" id="ARBA00004141"/>
    </source>
</evidence>
<evidence type="ECO:0000313" key="7">
    <source>
        <dbReference type="Proteomes" id="UP000807353"/>
    </source>
</evidence>
<accession>A0A9P5Y7J8</accession>
<dbReference type="PANTHER" id="PTHR16201">
    <property type="entry name" value="SEVEN TRANSMEMBRANE PROTEIN 1-RELATED"/>
    <property type="match status" value="1"/>
</dbReference>
<proteinExistence type="predicted"/>
<dbReference type="SMART" id="SM00679">
    <property type="entry name" value="CTNS"/>
    <property type="match status" value="2"/>
</dbReference>
<feature type="transmembrane region" description="Helical" evidence="5">
    <location>
        <begin position="21"/>
        <end position="38"/>
    </location>
</feature>
<reference evidence="6" key="1">
    <citation type="submission" date="2020-11" db="EMBL/GenBank/DDBJ databases">
        <authorList>
            <consortium name="DOE Joint Genome Institute"/>
            <person name="Ahrendt S."/>
            <person name="Riley R."/>
            <person name="Andreopoulos W."/>
            <person name="Labutti K."/>
            <person name="Pangilinan J."/>
            <person name="Ruiz-Duenas F.J."/>
            <person name="Barrasa J.M."/>
            <person name="Sanchez-Garcia M."/>
            <person name="Camarero S."/>
            <person name="Miyauchi S."/>
            <person name="Serrano A."/>
            <person name="Linde D."/>
            <person name="Babiker R."/>
            <person name="Drula E."/>
            <person name="Ayuso-Fernandez I."/>
            <person name="Pacheco R."/>
            <person name="Padilla G."/>
            <person name="Ferreira P."/>
            <person name="Barriuso J."/>
            <person name="Kellner H."/>
            <person name="Castanera R."/>
            <person name="Alfaro M."/>
            <person name="Ramirez L."/>
            <person name="Pisabarro A.G."/>
            <person name="Kuo A."/>
            <person name="Tritt A."/>
            <person name="Lipzen A."/>
            <person name="He G."/>
            <person name="Yan M."/>
            <person name="Ng V."/>
            <person name="Cullen D."/>
            <person name="Martin F."/>
            <person name="Rosso M.-N."/>
            <person name="Henrissat B."/>
            <person name="Hibbett D."/>
            <person name="Martinez A.T."/>
            <person name="Grigoriev I.V."/>
        </authorList>
    </citation>
    <scope>NUCLEOTIDE SEQUENCE</scope>
    <source>
        <strain evidence="6">CBS 247.69</strain>
    </source>
</reference>
<feature type="transmembrane region" description="Helical" evidence="5">
    <location>
        <begin position="98"/>
        <end position="119"/>
    </location>
</feature>
<comment type="caution">
    <text evidence="6">The sequence shown here is derived from an EMBL/GenBank/DDBJ whole genome shotgun (WGS) entry which is preliminary data.</text>
</comment>
<gene>
    <name evidence="6" type="ORF">BDZ94DRAFT_1289848</name>
</gene>
<evidence type="ECO:0000256" key="5">
    <source>
        <dbReference type="SAM" id="Phobius"/>
    </source>
</evidence>
<keyword evidence="3 5" id="KW-1133">Transmembrane helix</keyword>
<dbReference type="PANTHER" id="PTHR16201:SF11">
    <property type="entry name" value="PQ-LOOP REPEAT-CONTAINING PROTEIN"/>
    <property type="match status" value="1"/>
</dbReference>
<name>A0A9P5Y7J8_9AGAR</name>
<feature type="transmembrane region" description="Helical" evidence="5">
    <location>
        <begin position="58"/>
        <end position="78"/>
    </location>
</feature>
<keyword evidence="2 5" id="KW-0812">Transmembrane</keyword>
<dbReference type="InterPro" id="IPR006603">
    <property type="entry name" value="PQ-loop_rpt"/>
</dbReference>
<keyword evidence="7" id="KW-1185">Reference proteome</keyword>
<dbReference type="Gene3D" id="1.20.1280.290">
    <property type="match status" value="1"/>
</dbReference>
<dbReference type="Pfam" id="PF04193">
    <property type="entry name" value="PQ-loop"/>
    <property type="match status" value="2"/>
</dbReference>
<dbReference type="OrthoDB" id="19344at2759"/>
<dbReference type="Proteomes" id="UP000807353">
    <property type="component" value="Unassembled WGS sequence"/>
</dbReference>
<dbReference type="GO" id="GO:0016020">
    <property type="term" value="C:membrane"/>
    <property type="evidence" value="ECO:0007669"/>
    <property type="project" value="UniProtKB-SubCell"/>
</dbReference>
<keyword evidence="4 5" id="KW-0472">Membrane</keyword>
<protein>
    <submittedName>
        <fullName evidence="6">Uncharacterized protein</fullName>
    </submittedName>
</protein>